<sequence>MSLKIAFTKICDIRERERDKSHTKISHFGYAQLPLVVGNWIRTLIKSQTIGSELEITIEKGLGPKKNSKIHDCRLISRSRIV</sequence>
<comment type="caution">
    <text evidence="1">The sequence shown here is derived from an EMBL/GenBank/DDBJ whole genome shotgun (WGS) entry which is preliminary data.</text>
</comment>
<gene>
    <name evidence="1" type="ORF">BpHYR1_025036</name>
</gene>
<dbReference type="Proteomes" id="UP000276133">
    <property type="component" value="Unassembled WGS sequence"/>
</dbReference>
<keyword evidence="2" id="KW-1185">Reference proteome</keyword>
<reference evidence="1 2" key="1">
    <citation type="journal article" date="2018" name="Sci. Rep.">
        <title>Genomic signatures of local adaptation to the degree of environmental predictability in rotifers.</title>
        <authorList>
            <person name="Franch-Gras L."/>
            <person name="Hahn C."/>
            <person name="Garcia-Roger E.M."/>
            <person name="Carmona M.J."/>
            <person name="Serra M."/>
            <person name="Gomez A."/>
        </authorList>
    </citation>
    <scope>NUCLEOTIDE SEQUENCE [LARGE SCALE GENOMIC DNA]</scope>
    <source>
        <strain evidence="1">HYR1</strain>
    </source>
</reference>
<accession>A0A3M7RPW7</accession>
<evidence type="ECO:0000313" key="1">
    <source>
        <dbReference type="EMBL" id="RNA25328.1"/>
    </source>
</evidence>
<protein>
    <submittedName>
        <fullName evidence="1">Uncharacterized protein</fullName>
    </submittedName>
</protein>
<name>A0A3M7RPW7_BRAPC</name>
<dbReference type="EMBL" id="REGN01002939">
    <property type="protein sequence ID" value="RNA25328.1"/>
    <property type="molecule type" value="Genomic_DNA"/>
</dbReference>
<evidence type="ECO:0000313" key="2">
    <source>
        <dbReference type="Proteomes" id="UP000276133"/>
    </source>
</evidence>
<dbReference type="AlphaFoldDB" id="A0A3M7RPW7"/>
<organism evidence="1 2">
    <name type="scientific">Brachionus plicatilis</name>
    <name type="common">Marine rotifer</name>
    <name type="synonym">Brachionus muelleri</name>
    <dbReference type="NCBI Taxonomy" id="10195"/>
    <lineage>
        <taxon>Eukaryota</taxon>
        <taxon>Metazoa</taxon>
        <taxon>Spiralia</taxon>
        <taxon>Gnathifera</taxon>
        <taxon>Rotifera</taxon>
        <taxon>Eurotatoria</taxon>
        <taxon>Monogononta</taxon>
        <taxon>Pseudotrocha</taxon>
        <taxon>Ploima</taxon>
        <taxon>Brachionidae</taxon>
        <taxon>Brachionus</taxon>
    </lineage>
</organism>
<proteinExistence type="predicted"/>